<evidence type="ECO:0000313" key="4">
    <source>
        <dbReference type="Proteomes" id="UP000326287"/>
    </source>
</evidence>
<name>A0A5P9NRH7_9GAMM</name>
<evidence type="ECO:0000313" key="3">
    <source>
        <dbReference type="EMBL" id="QFU77608.1"/>
    </source>
</evidence>
<evidence type="ECO:0000256" key="2">
    <source>
        <dbReference type="SAM" id="Phobius"/>
    </source>
</evidence>
<sequence length="195" mass="20924">MGTLNSILLYLTQTAISLYLLLVFLRFLLQATKADFYNPISQFIVKATNPAVIPLRKVIPGFGGLDIASLVLAFALQVLAIASMVLIKYQVFPSAQLLLMGGVFGLLGLALNTLYIALIIMVIVSWIAPGSNQPAIHLVYQITEPVIAPIRKVIPPMGGLDFSVLVLLIGMHVVRIALYDSAAALGVLGVAPWLS</sequence>
<dbReference type="GO" id="GO:0016020">
    <property type="term" value="C:membrane"/>
    <property type="evidence" value="ECO:0007669"/>
    <property type="project" value="InterPro"/>
</dbReference>
<feature type="transmembrane region" description="Helical" evidence="2">
    <location>
        <begin position="67"/>
        <end position="87"/>
    </location>
</feature>
<dbReference type="RefSeq" id="WP_153240755.1">
    <property type="nucleotide sequence ID" value="NZ_CP036422.1"/>
</dbReference>
<dbReference type="InterPro" id="IPR003425">
    <property type="entry name" value="CCB3/YggT"/>
</dbReference>
<dbReference type="Pfam" id="PF02325">
    <property type="entry name" value="CCB3_YggT"/>
    <property type="match status" value="2"/>
</dbReference>
<dbReference type="OrthoDB" id="9806665at2"/>
<organism evidence="3 4">
    <name type="scientific">Halioglobus maricola</name>
    <dbReference type="NCBI Taxonomy" id="2601894"/>
    <lineage>
        <taxon>Bacteria</taxon>
        <taxon>Pseudomonadati</taxon>
        <taxon>Pseudomonadota</taxon>
        <taxon>Gammaproteobacteria</taxon>
        <taxon>Cellvibrionales</taxon>
        <taxon>Halieaceae</taxon>
        <taxon>Halioglobus</taxon>
    </lineage>
</organism>
<dbReference type="Proteomes" id="UP000326287">
    <property type="component" value="Chromosome"/>
</dbReference>
<dbReference type="KEGG" id="halc:EY643_19090"/>
<feature type="transmembrane region" description="Helical" evidence="2">
    <location>
        <begin position="99"/>
        <end position="128"/>
    </location>
</feature>
<dbReference type="PANTHER" id="PTHR33219">
    <property type="entry name" value="YLMG HOMOLOG PROTEIN 2, CHLOROPLASTIC"/>
    <property type="match status" value="1"/>
</dbReference>
<keyword evidence="2" id="KW-1133">Transmembrane helix</keyword>
<proteinExistence type="inferred from homology"/>
<gene>
    <name evidence="3" type="ORF">EY643_19090</name>
</gene>
<keyword evidence="4" id="KW-1185">Reference proteome</keyword>
<comment type="similarity">
    <text evidence="1">Belongs to the YggT family.</text>
</comment>
<feature type="transmembrane region" description="Helical" evidence="2">
    <location>
        <begin position="165"/>
        <end position="194"/>
    </location>
</feature>
<dbReference type="AlphaFoldDB" id="A0A5P9NRH7"/>
<feature type="transmembrane region" description="Helical" evidence="2">
    <location>
        <begin position="7"/>
        <end position="29"/>
    </location>
</feature>
<reference evidence="3 4" key="1">
    <citation type="submission" date="2019-02" db="EMBL/GenBank/DDBJ databases">
        <authorList>
            <person name="Li S.-H."/>
        </authorList>
    </citation>
    <scope>NUCLEOTIDE SEQUENCE [LARGE SCALE GENOMIC DNA]</scope>
    <source>
        <strain evidence="3 4">IMCC14385</strain>
    </source>
</reference>
<evidence type="ECO:0000256" key="1">
    <source>
        <dbReference type="ARBA" id="ARBA00010894"/>
    </source>
</evidence>
<dbReference type="PANTHER" id="PTHR33219:SF14">
    <property type="entry name" value="PROTEIN COFACTOR ASSEMBLY OF COMPLEX C SUBUNIT B CCB3, CHLOROPLASTIC-RELATED"/>
    <property type="match status" value="1"/>
</dbReference>
<keyword evidence="2" id="KW-0472">Membrane</keyword>
<keyword evidence="2" id="KW-0812">Transmembrane</keyword>
<dbReference type="EMBL" id="CP036422">
    <property type="protein sequence ID" value="QFU77608.1"/>
    <property type="molecule type" value="Genomic_DNA"/>
</dbReference>
<accession>A0A5P9NRH7</accession>
<protein>
    <submittedName>
        <fullName evidence="3">YggT family protein</fullName>
    </submittedName>
</protein>